<feature type="compositionally biased region" description="Basic and acidic residues" evidence="1">
    <location>
        <begin position="1"/>
        <end position="23"/>
    </location>
</feature>
<accession>A0ABU4VNW5</accession>
<dbReference type="Proteomes" id="UP001277761">
    <property type="component" value="Unassembled WGS sequence"/>
</dbReference>
<reference evidence="2 3" key="1">
    <citation type="submission" date="2023-11" db="EMBL/GenBank/DDBJ databases">
        <authorList>
            <person name="Xu M."/>
            <person name="Jiang T."/>
        </authorList>
    </citation>
    <scope>NUCLEOTIDE SEQUENCE [LARGE SCALE GENOMIC DNA]</scope>
    <source>
        <strain evidence="2 3">SD</strain>
    </source>
</reference>
<dbReference type="RefSeq" id="WP_319954782.1">
    <property type="nucleotide sequence ID" value="NZ_JAXAVX010000007.1"/>
</dbReference>
<evidence type="ECO:0008006" key="4">
    <source>
        <dbReference type="Google" id="ProtNLM"/>
    </source>
</evidence>
<protein>
    <recommendedName>
        <fullName evidence="4">DUF5302 domain-containing protein</fullName>
    </recommendedName>
</protein>
<sequence>MEHDHGDEQQERFAEAVRRKAEDAEAASRAPHEEHPGDGPVSGAQRTDGSADAQGVRPAGQKGGGAARRWSG</sequence>
<dbReference type="EMBL" id="JAXAVX010000007">
    <property type="protein sequence ID" value="MDX8152626.1"/>
    <property type="molecule type" value="Genomic_DNA"/>
</dbReference>
<comment type="caution">
    <text evidence="2">The sequence shown here is derived from an EMBL/GenBank/DDBJ whole genome shotgun (WGS) entry which is preliminary data.</text>
</comment>
<evidence type="ECO:0000256" key="1">
    <source>
        <dbReference type="SAM" id="MobiDB-lite"/>
    </source>
</evidence>
<name>A0ABU4VNW5_9ACTN</name>
<evidence type="ECO:0000313" key="2">
    <source>
        <dbReference type="EMBL" id="MDX8152626.1"/>
    </source>
</evidence>
<evidence type="ECO:0000313" key="3">
    <source>
        <dbReference type="Proteomes" id="UP001277761"/>
    </source>
</evidence>
<feature type="region of interest" description="Disordered" evidence="1">
    <location>
        <begin position="1"/>
        <end position="72"/>
    </location>
</feature>
<proteinExistence type="predicted"/>
<keyword evidence="3" id="KW-1185">Reference proteome</keyword>
<organism evidence="2 3">
    <name type="scientific">Patulibacter brassicae</name>
    <dbReference type="NCBI Taxonomy" id="1705717"/>
    <lineage>
        <taxon>Bacteria</taxon>
        <taxon>Bacillati</taxon>
        <taxon>Actinomycetota</taxon>
        <taxon>Thermoleophilia</taxon>
        <taxon>Solirubrobacterales</taxon>
        <taxon>Patulibacteraceae</taxon>
        <taxon>Patulibacter</taxon>
    </lineage>
</organism>
<gene>
    <name evidence="2" type="ORF">SK069_13555</name>
</gene>